<dbReference type="Proteomes" id="UP000321046">
    <property type="component" value="Unassembled WGS sequence"/>
</dbReference>
<reference evidence="1 2" key="1">
    <citation type="submission" date="2019-08" db="EMBL/GenBank/DDBJ databases">
        <title>Bradymonadales sp. TMQ2.</title>
        <authorList>
            <person name="Liang Q."/>
        </authorList>
    </citation>
    <scope>NUCLEOTIDE SEQUENCE [LARGE SCALE GENOMIC DNA]</scope>
    <source>
        <strain evidence="1 2">TMQ2</strain>
    </source>
</reference>
<dbReference type="AlphaFoldDB" id="A0A5C6XFL8"/>
<accession>A0A5C6XFL8</accession>
<protein>
    <submittedName>
        <fullName evidence="1">Uncharacterized protein</fullName>
    </submittedName>
</protein>
<dbReference type="EMBL" id="VOSL01000020">
    <property type="protein sequence ID" value="TXD41268.1"/>
    <property type="molecule type" value="Genomic_DNA"/>
</dbReference>
<gene>
    <name evidence="1" type="ORF">FRC96_04600</name>
</gene>
<evidence type="ECO:0000313" key="2">
    <source>
        <dbReference type="Proteomes" id="UP000321046"/>
    </source>
</evidence>
<organism evidence="1 2">
    <name type="scientific">Lujinxingia vulgaris</name>
    <dbReference type="NCBI Taxonomy" id="2600176"/>
    <lineage>
        <taxon>Bacteria</taxon>
        <taxon>Deltaproteobacteria</taxon>
        <taxon>Bradymonadales</taxon>
        <taxon>Lujinxingiaceae</taxon>
        <taxon>Lujinxingia</taxon>
    </lineage>
</organism>
<sequence length="542" mass="59325">MVNSMHRDEGGAMVLLALAASLIVLLSAMVVFDAGDAASTNVHVQHSTDAAAFSQAAIQARSMNMVAYTNVGKRMTVGMVNTYINVNQWLSNINMMATYLAVAVCAASVVVPPLASICSQVAQAAAGARSLVSAERRDRGRIYGKSRKCMIRVPILGCVKRWPERTEWGAPDYAWLPPPINSLISLPLPNDIYNWSSRSLTSRFYARELKAFDNYQRYMVAITPFWAWTEGVARGIYNQAPVTVGYPPPPFDASQRHASTLPVRRGNWSDTCERARTGDDRLWHAADIALKSGISIAEGKNRGSGTMKASRIMAMAVATGFSTLLDSKHIVRPADAILARTWWENCMGRGRRGGTSAALRVWNRAGAGTVGRPFILESPSSPAAWQLRTSTLMFGFRPNASMMDDAQGRKNYSVMGSDYSARSPRAGGTWKLSRAEYAFQKNERPNLWEPRWSARIRPVALPGEWNALSNFDLADAFHDSAGTLAYVTTVTHVFDRVFGADLITHPHSLSGTNAFSQMLDEVIAIELAVQGLNSARIEGLAK</sequence>
<evidence type="ECO:0000313" key="1">
    <source>
        <dbReference type="EMBL" id="TXD41268.1"/>
    </source>
</evidence>
<proteinExistence type="predicted"/>
<name>A0A5C6XFL8_9DELT</name>
<comment type="caution">
    <text evidence="1">The sequence shown here is derived from an EMBL/GenBank/DDBJ whole genome shotgun (WGS) entry which is preliminary data.</text>
</comment>